<dbReference type="Pfam" id="PF01127">
    <property type="entry name" value="Sdh_cyt"/>
    <property type="match status" value="1"/>
</dbReference>
<evidence type="ECO:0000313" key="19">
    <source>
        <dbReference type="EMBL" id="KLI63705.1"/>
    </source>
</evidence>
<dbReference type="EMBL" id="LBHU01000002">
    <property type="protein sequence ID" value="KLI63705.1"/>
    <property type="molecule type" value="Genomic_DNA"/>
</dbReference>
<name>A0A0H0XTR6_9SPHN</name>
<keyword evidence="15 18" id="KW-1133">Transmembrane helix</keyword>
<dbReference type="Gene3D" id="1.20.1300.10">
    <property type="entry name" value="Fumarate reductase/succinate dehydrogenase, transmembrane subunit"/>
    <property type="match status" value="1"/>
</dbReference>
<keyword evidence="20" id="KW-1185">Reference proteome</keyword>
<dbReference type="GO" id="GO:0006099">
    <property type="term" value="P:tricarboxylic acid cycle"/>
    <property type="evidence" value="ECO:0007669"/>
    <property type="project" value="UniProtKB-UniPathway"/>
</dbReference>
<evidence type="ECO:0000256" key="14">
    <source>
        <dbReference type="ARBA" id="ARBA00022982"/>
    </source>
</evidence>
<evidence type="ECO:0000256" key="2">
    <source>
        <dbReference type="ARBA" id="ARBA00004050"/>
    </source>
</evidence>
<comment type="subcellular location">
    <subcellularLocation>
        <location evidence="3">Cell inner membrane</location>
        <topology evidence="3">Multi-pass membrane protein</topology>
    </subcellularLocation>
</comment>
<evidence type="ECO:0000256" key="1">
    <source>
        <dbReference type="ARBA" id="ARBA00001971"/>
    </source>
</evidence>
<dbReference type="GO" id="GO:0009055">
    <property type="term" value="F:electron transfer activity"/>
    <property type="evidence" value="ECO:0007669"/>
    <property type="project" value="TreeGrafter"/>
</dbReference>
<evidence type="ECO:0000256" key="3">
    <source>
        <dbReference type="ARBA" id="ARBA00004429"/>
    </source>
</evidence>
<accession>A0A0H0XTR6</accession>
<evidence type="ECO:0000256" key="10">
    <source>
        <dbReference type="ARBA" id="ARBA00022532"/>
    </source>
</evidence>
<dbReference type="CDD" id="cd03495">
    <property type="entry name" value="SQR_TypeC_SdhD_like"/>
    <property type="match status" value="1"/>
</dbReference>
<dbReference type="UniPathway" id="UPA00223"/>
<dbReference type="STRING" id="874156.GCA_001021555_01678"/>
<comment type="cofactor">
    <cofactor evidence="1">
        <name>heme</name>
        <dbReference type="ChEBI" id="CHEBI:30413"/>
    </cofactor>
</comment>
<evidence type="ECO:0000256" key="9">
    <source>
        <dbReference type="ARBA" id="ARBA00022519"/>
    </source>
</evidence>
<evidence type="ECO:0000256" key="8">
    <source>
        <dbReference type="ARBA" id="ARBA00022475"/>
    </source>
</evidence>
<evidence type="ECO:0000313" key="20">
    <source>
        <dbReference type="Proteomes" id="UP000053455"/>
    </source>
</evidence>
<keyword evidence="13" id="KW-0479">Metal-binding</keyword>
<evidence type="ECO:0000256" key="13">
    <source>
        <dbReference type="ARBA" id="ARBA00022723"/>
    </source>
</evidence>
<reference evidence="19 20" key="1">
    <citation type="submission" date="2015-04" db="EMBL/GenBank/DDBJ databases">
        <title>The draft genome sequence of Erythrobacter marinus HWDM-33.</title>
        <authorList>
            <person name="Zhuang L."/>
            <person name="Liu Y."/>
            <person name="Shao Z."/>
        </authorList>
    </citation>
    <scope>NUCLEOTIDE SEQUENCE [LARGE SCALE GENOMIC DNA]</scope>
    <source>
        <strain evidence="19 20">HWDM-33</strain>
    </source>
</reference>
<evidence type="ECO:0000256" key="12">
    <source>
        <dbReference type="ARBA" id="ARBA00022692"/>
    </source>
</evidence>
<evidence type="ECO:0000256" key="16">
    <source>
        <dbReference type="ARBA" id="ARBA00023004"/>
    </source>
</evidence>
<feature type="transmembrane region" description="Helical" evidence="18">
    <location>
        <begin position="28"/>
        <end position="47"/>
    </location>
</feature>
<feature type="transmembrane region" description="Helical" evidence="18">
    <location>
        <begin position="99"/>
        <end position="124"/>
    </location>
</feature>
<evidence type="ECO:0000256" key="5">
    <source>
        <dbReference type="ARBA" id="ARBA00011558"/>
    </source>
</evidence>
<keyword evidence="10" id="KW-0816">Tricarboxylic acid cycle</keyword>
<dbReference type="RefSeq" id="WP_047093520.1">
    <property type="nucleotide sequence ID" value="NZ_LBHU01000002.1"/>
</dbReference>
<evidence type="ECO:0000256" key="7">
    <source>
        <dbReference type="ARBA" id="ARBA00022448"/>
    </source>
</evidence>
<keyword evidence="17 18" id="KW-0472">Membrane</keyword>
<keyword evidence="9" id="KW-0997">Cell inner membrane</keyword>
<dbReference type="InterPro" id="IPR034804">
    <property type="entry name" value="SQR/QFR_C/D"/>
</dbReference>
<comment type="subunit">
    <text evidence="5">Part of an enzyme complex containing four subunits: a flavoprotein, an iron-sulfur protein, plus two membrane-anchoring proteins, SdhC and SdhD.</text>
</comment>
<dbReference type="PATRIC" id="fig|874156.12.peg.1688"/>
<evidence type="ECO:0000256" key="4">
    <source>
        <dbReference type="ARBA" id="ARBA00005163"/>
    </source>
</evidence>
<keyword evidence="16" id="KW-0408">Iron</keyword>
<proteinExistence type="predicted"/>
<keyword evidence="7" id="KW-0813">Transport</keyword>
<keyword evidence="14" id="KW-0249">Electron transport</keyword>
<sequence>MGNGTSIGRVRGLGSAHEGPHHWLVQRFTAVGNLVTVLFLIISLVMLPDLSHSTVSGWISEPIPAFMMALLVVTTFWHARLGLQVLIEDYVHEAGSKFAAILVLNLLTFAGAGFGLFCIARLAFGGGAA</sequence>
<keyword evidence="8" id="KW-1003">Cell membrane</keyword>
<dbReference type="InterPro" id="IPR000701">
    <property type="entry name" value="SuccDH_FuR_B_TM-su"/>
</dbReference>
<dbReference type="AlphaFoldDB" id="A0A0H0XTR6"/>
<evidence type="ECO:0000256" key="18">
    <source>
        <dbReference type="SAM" id="Phobius"/>
    </source>
</evidence>
<evidence type="ECO:0000256" key="17">
    <source>
        <dbReference type="ARBA" id="ARBA00023136"/>
    </source>
</evidence>
<dbReference type="GO" id="GO:0046872">
    <property type="term" value="F:metal ion binding"/>
    <property type="evidence" value="ECO:0007669"/>
    <property type="project" value="UniProtKB-KW"/>
</dbReference>
<comment type="pathway">
    <text evidence="4">Carbohydrate metabolism; tricarboxylic acid cycle.</text>
</comment>
<dbReference type="GO" id="GO:0005886">
    <property type="term" value="C:plasma membrane"/>
    <property type="evidence" value="ECO:0007669"/>
    <property type="project" value="UniProtKB-SubCell"/>
</dbReference>
<evidence type="ECO:0000256" key="15">
    <source>
        <dbReference type="ARBA" id="ARBA00022989"/>
    </source>
</evidence>
<dbReference type="SUPFAM" id="SSF81343">
    <property type="entry name" value="Fumarate reductase respiratory complex transmembrane subunits"/>
    <property type="match status" value="1"/>
</dbReference>
<gene>
    <name evidence="19" type="ORF">AAV99_08205</name>
</gene>
<evidence type="ECO:0000256" key="6">
    <source>
        <dbReference type="ARBA" id="ARBA00019425"/>
    </source>
</evidence>
<dbReference type="GO" id="GO:0020037">
    <property type="term" value="F:heme binding"/>
    <property type="evidence" value="ECO:0007669"/>
    <property type="project" value="InterPro"/>
</dbReference>
<organism evidence="19 20">
    <name type="scientific">Aurantiacibacter marinus</name>
    <dbReference type="NCBI Taxonomy" id="874156"/>
    <lineage>
        <taxon>Bacteria</taxon>
        <taxon>Pseudomonadati</taxon>
        <taxon>Pseudomonadota</taxon>
        <taxon>Alphaproteobacteria</taxon>
        <taxon>Sphingomonadales</taxon>
        <taxon>Erythrobacteraceae</taxon>
        <taxon>Aurantiacibacter</taxon>
    </lineage>
</organism>
<dbReference type="GO" id="GO:0017004">
    <property type="term" value="P:cytochrome complex assembly"/>
    <property type="evidence" value="ECO:0007669"/>
    <property type="project" value="TreeGrafter"/>
</dbReference>
<feature type="transmembrane region" description="Helical" evidence="18">
    <location>
        <begin position="59"/>
        <end position="79"/>
    </location>
</feature>
<comment type="function">
    <text evidence="2">Membrane-anchoring subunit of succinate dehydrogenase (SDH).</text>
</comment>
<dbReference type="NCBIfam" id="TIGR02968">
    <property type="entry name" value="succ_dehyd_anc"/>
    <property type="match status" value="1"/>
</dbReference>
<keyword evidence="11" id="KW-0349">Heme</keyword>
<dbReference type="OrthoDB" id="9809280at2"/>
<keyword evidence="12 18" id="KW-0812">Transmembrane</keyword>
<dbReference type="PANTHER" id="PTHR38689:SF1">
    <property type="entry name" value="SUCCINATE DEHYDROGENASE HYDROPHOBIC MEMBRANE ANCHOR SUBUNIT"/>
    <property type="match status" value="1"/>
</dbReference>
<dbReference type="InterPro" id="IPR014312">
    <property type="entry name" value="Succ_DH_anchor"/>
</dbReference>
<comment type="caution">
    <text evidence="19">The sequence shown here is derived from an EMBL/GenBank/DDBJ whole genome shotgun (WGS) entry which is preliminary data.</text>
</comment>
<dbReference type="Proteomes" id="UP000053455">
    <property type="component" value="Unassembled WGS sequence"/>
</dbReference>
<evidence type="ECO:0000256" key="11">
    <source>
        <dbReference type="ARBA" id="ARBA00022617"/>
    </source>
</evidence>
<protein>
    <recommendedName>
        <fullName evidence="6">Succinate dehydrogenase hydrophobic membrane anchor subunit</fullName>
    </recommendedName>
</protein>
<dbReference type="PANTHER" id="PTHR38689">
    <property type="entry name" value="SUCCINATE DEHYDROGENASE HYDROPHOBIC MEMBRANE ANCHOR SUBUNIT"/>
    <property type="match status" value="1"/>
</dbReference>